<keyword evidence="1" id="KW-0812">Transmembrane</keyword>
<proteinExistence type="predicted"/>
<feature type="transmembrane region" description="Helical" evidence="1">
    <location>
        <begin position="45"/>
        <end position="66"/>
    </location>
</feature>
<evidence type="ECO:0000313" key="2">
    <source>
        <dbReference type="EMBL" id="BAP55795.1"/>
    </source>
</evidence>
<dbReference type="Proteomes" id="UP000031623">
    <property type="component" value="Chromosome"/>
</dbReference>
<keyword evidence="1" id="KW-0472">Membrane</keyword>
<evidence type="ECO:0000313" key="3">
    <source>
        <dbReference type="Proteomes" id="UP000031623"/>
    </source>
</evidence>
<dbReference type="KEGG" id="tig:THII_1498"/>
<evidence type="ECO:0000256" key="1">
    <source>
        <dbReference type="SAM" id="Phobius"/>
    </source>
</evidence>
<reference evidence="2 3" key="1">
    <citation type="journal article" date="2014" name="ISME J.">
        <title>Ecophysiology of Thioploca ingrica as revealed by the complete genome sequence supplemented with proteomic evidence.</title>
        <authorList>
            <person name="Kojima H."/>
            <person name="Ogura Y."/>
            <person name="Yamamoto N."/>
            <person name="Togashi T."/>
            <person name="Mori H."/>
            <person name="Watanabe T."/>
            <person name="Nemoto F."/>
            <person name="Kurokawa K."/>
            <person name="Hayashi T."/>
            <person name="Fukui M."/>
        </authorList>
    </citation>
    <scope>NUCLEOTIDE SEQUENCE [LARGE SCALE GENOMIC DNA]</scope>
</reference>
<keyword evidence="1" id="KW-1133">Transmembrane helix</keyword>
<accession>A0A090AL51</accession>
<dbReference type="AlphaFoldDB" id="A0A090AL51"/>
<sequence length="88" mass="9988">MIFKLVGERQSFLAQTRSFLTLSMQRVGLRGWAVFGDTKAMVNRALLLGSVVSSVLVTLWMCGRFLTMPMEQLIDRQEKFEKGENSLS</sequence>
<gene>
    <name evidence="2" type="ORF">THII_1498</name>
</gene>
<dbReference type="EMBL" id="AP014633">
    <property type="protein sequence ID" value="BAP55795.1"/>
    <property type="molecule type" value="Genomic_DNA"/>
</dbReference>
<protein>
    <submittedName>
        <fullName evidence="2">Uncharacterized protein</fullName>
    </submittedName>
</protein>
<keyword evidence="3" id="KW-1185">Reference proteome</keyword>
<organism evidence="2 3">
    <name type="scientific">Thioploca ingrica</name>
    <dbReference type="NCBI Taxonomy" id="40754"/>
    <lineage>
        <taxon>Bacteria</taxon>
        <taxon>Pseudomonadati</taxon>
        <taxon>Pseudomonadota</taxon>
        <taxon>Gammaproteobacteria</taxon>
        <taxon>Thiotrichales</taxon>
        <taxon>Thiotrichaceae</taxon>
        <taxon>Thioploca</taxon>
    </lineage>
</organism>
<dbReference type="HOGENOM" id="CLU_2468052_0_0_6"/>
<name>A0A090AL51_9GAMM</name>